<sequence length="476" mass="53309">MADDLGYGELGSYGQQVIQTPHLDALAREGTRFTNFYAGSPVCAPSRYVLLTGRHTGHAFIRGNDEWTERGDVWNYKEAIKNPELEGQRPIPASTLTMGEVLQSAGYQTALVGKWGLGAPNTEGTPNRQGFDYFFGYNCQRQAHNLYPVHLWENELKVALNNDTVPPGTKLTAEANPYNPQAYDAFTQTDYAPQKMQEKALEFIKNRDKESPFLLYYASPLPHVPLQVPQPYVEKYRDIIGEEKPYLGQNGYFPHPSPKAAYAGMINYLDDQVGELVALLKQEGIYENTLIIFTSDNGPTYAGGVDPEYFNSAGPFPNAYGRTKGFTYEGGIRVPLIASWPGHIPSESISQHIGAFYDLLPTISELAGAVIPQTDGKSLVPVLNGKQAKNTHNFLYWEFPSYNGQQAVRMGRWKGIRKDMMEGNLAIELYDLENDPAEQHNLANKHPDIVERIRKAMEEAHEEPEIAKFKIPVLDK</sequence>
<proteinExistence type="inferred from homology"/>
<dbReference type="PANTHER" id="PTHR42693:SF53">
    <property type="entry name" value="ENDO-4-O-SULFATASE"/>
    <property type="match status" value="1"/>
</dbReference>
<protein>
    <submittedName>
        <fullName evidence="6">N-acetylgalactosamine-6-sulfatase</fullName>
    </submittedName>
</protein>
<keyword evidence="2" id="KW-0479">Metal-binding</keyword>
<dbReference type="SUPFAM" id="SSF53649">
    <property type="entry name" value="Alkaline phosphatase-like"/>
    <property type="match status" value="1"/>
</dbReference>
<keyword evidence="7" id="KW-1185">Reference proteome</keyword>
<evidence type="ECO:0000256" key="4">
    <source>
        <dbReference type="ARBA" id="ARBA00022837"/>
    </source>
</evidence>
<dbReference type="Proteomes" id="UP000658258">
    <property type="component" value="Unassembled WGS sequence"/>
</dbReference>
<dbReference type="Gene3D" id="3.30.1120.10">
    <property type="match status" value="1"/>
</dbReference>
<comment type="similarity">
    <text evidence="1">Belongs to the sulfatase family.</text>
</comment>
<dbReference type="InterPro" id="IPR017850">
    <property type="entry name" value="Alkaline_phosphatase_core_sf"/>
</dbReference>
<keyword evidence="3" id="KW-0378">Hydrolase</keyword>
<comment type="caution">
    <text evidence="6">The sequence shown here is derived from an EMBL/GenBank/DDBJ whole genome shotgun (WGS) entry which is preliminary data.</text>
</comment>
<evidence type="ECO:0000259" key="5">
    <source>
        <dbReference type="Pfam" id="PF00884"/>
    </source>
</evidence>
<accession>A0ABQ3I6Z0</accession>
<organism evidence="6 7">
    <name type="scientific">Roseivirga thermotolerans</name>
    <dbReference type="NCBI Taxonomy" id="1758176"/>
    <lineage>
        <taxon>Bacteria</taxon>
        <taxon>Pseudomonadati</taxon>
        <taxon>Bacteroidota</taxon>
        <taxon>Cytophagia</taxon>
        <taxon>Cytophagales</taxon>
        <taxon>Roseivirgaceae</taxon>
        <taxon>Roseivirga</taxon>
    </lineage>
</organism>
<reference evidence="7" key="1">
    <citation type="journal article" date="2019" name="Int. J. Syst. Evol. Microbiol.">
        <title>The Global Catalogue of Microorganisms (GCM) 10K type strain sequencing project: providing services to taxonomists for standard genome sequencing and annotation.</title>
        <authorList>
            <consortium name="The Broad Institute Genomics Platform"/>
            <consortium name="The Broad Institute Genome Sequencing Center for Infectious Disease"/>
            <person name="Wu L."/>
            <person name="Ma J."/>
        </authorList>
    </citation>
    <scope>NUCLEOTIDE SEQUENCE [LARGE SCALE GENOMIC DNA]</scope>
    <source>
        <strain evidence="7">CGMCC 1.15111</strain>
    </source>
</reference>
<evidence type="ECO:0000256" key="1">
    <source>
        <dbReference type="ARBA" id="ARBA00008779"/>
    </source>
</evidence>
<dbReference type="InterPro" id="IPR050738">
    <property type="entry name" value="Sulfatase"/>
</dbReference>
<keyword evidence="4" id="KW-0106">Calcium</keyword>
<dbReference type="EMBL" id="BNAG01000002">
    <property type="protein sequence ID" value="GHE61929.1"/>
    <property type="molecule type" value="Genomic_DNA"/>
</dbReference>
<gene>
    <name evidence="6" type="ORF">GCM10011340_16320</name>
</gene>
<dbReference type="PROSITE" id="PS00523">
    <property type="entry name" value="SULFATASE_1"/>
    <property type="match status" value="1"/>
</dbReference>
<dbReference type="Pfam" id="PF00884">
    <property type="entry name" value="Sulfatase"/>
    <property type="match status" value="1"/>
</dbReference>
<dbReference type="PANTHER" id="PTHR42693">
    <property type="entry name" value="ARYLSULFATASE FAMILY MEMBER"/>
    <property type="match status" value="1"/>
</dbReference>
<evidence type="ECO:0000313" key="6">
    <source>
        <dbReference type="EMBL" id="GHE61929.1"/>
    </source>
</evidence>
<name>A0ABQ3I6Z0_9BACT</name>
<evidence type="ECO:0000313" key="7">
    <source>
        <dbReference type="Proteomes" id="UP000658258"/>
    </source>
</evidence>
<dbReference type="CDD" id="cd16145">
    <property type="entry name" value="ARS_like"/>
    <property type="match status" value="1"/>
</dbReference>
<dbReference type="Gene3D" id="3.40.720.10">
    <property type="entry name" value="Alkaline Phosphatase, subunit A"/>
    <property type="match status" value="1"/>
</dbReference>
<dbReference type="InterPro" id="IPR000917">
    <property type="entry name" value="Sulfatase_N"/>
</dbReference>
<evidence type="ECO:0000256" key="2">
    <source>
        <dbReference type="ARBA" id="ARBA00022723"/>
    </source>
</evidence>
<evidence type="ECO:0000256" key="3">
    <source>
        <dbReference type="ARBA" id="ARBA00022801"/>
    </source>
</evidence>
<dbReference type="InterPro" id="IPR024607">
    <property type="entry name" value="Sulfatase_CS"/>
</dbReference>
<feature type="domain" description="Sulfatase N-terminal" evidence="5">
    <location>
        <begin position="1"/>
        <end position="369"/>
    </location>
</feature>